<dbReference type="InterPro" id="IPR039425">
    <property type="entry name" value="RNA_pol_sigma-70-like"/>
</dbReference>
<accession>A0ABV9U0B4</accession>
<evidence type="ECO:0000259" key="5">
    <source>
        <dbReference type="Pfam" id="PF04542"/>
    </source>
</evidence>
<feature type="domain" description="RNA polymerase sigma-70 region 2" evidence="5">
    <location>
        <begin position="30"/>
        <end position="97"/>
    </location>
</feature>
<dbReference type="NCBIfam" id="TIGR02937">
    <property type="entry name" value="sigma70-ECF"/>
    <property type="match status" value="1"/>
</dbReference>
<evidence type="ECO:0000256" key="3">
    <source>
        <dbReference type="ARBA" id="ARBA00023082"/>
    </source>
</evidence>
<keyword evidence="8" id="KW-1185">Reference proteome</keyword>
<organism evidence="7 8">
    <name type="scientific">Actinomadura gamaensis</name>
    <dbReference type="NCBI Taxonomy" id="1763541"/>
    <lineage>
        <taxon>Bacteria</taxon>
        <taxon>Bacillati</taxon>
        <taxon>Actinomycetota</taxon>
        <taxon>Actinomycetes</taxon>
        <taxon>Streptosporangiales</taxon>
        <taxon>Thermomonosporaceae</taxon>
        <taxon>Actinomadura</taxon>
    </lineage>
</organism>
<dbReference type="PANTHER" id="PTHR43133">
    <property type="entry name" value="RNA POLYMERASE ECF-TYPE SIGMA FACTO"/>
    <property type="match status" value="1"/>
</dbReference>
<evidence type="ECO:0000259" key="6">
    <source>
        <dbReference type="Pfam" id="PF08281"/>
    </source>
</evidence>
<dbReference type="SUPFAM" id="SSF88946">
    <property type="entry name" value="Sigma2 domain of RNA polymerase sigma factors"/>
    <property type="match status" value="1"/>
</dbReference>
<dbReference type="SUPFAM" id="SSF88659">
    <property type="entry name" value="Sigma3 and sigma4 domains of RNA polymerase sigma factors"/>
    <property type="match status" value="1"/>
</dbReference>
<evidence type="ECO:0000256" key="1">
    <source>
        <dbReference type="ARBA" id="ARBA00010641"/>
    </source>
</evidence>
<comment type="similarity">
    <text evidence="1">Belongs to the sigma-70 factor family. ECF subfamily.</text>
</comment>
<dbReference type="InterPro" id="IPR013249">
    <property type="entry name" value="RNA_pol_sigma70_r4_t2"/>
</dbReference>
<evidence type="ECO:0000256" key="4">
    <source>
        <dbReference type="ARBA" id="ARBA00023163"/>
    </source>
</evidence>
<feature type="domain" description="RNA polymerase sigma factor 70 region 4 type 2" evidence="6">
    <location>
        <begin position="131"/>
        <end position="182"/>
    </location>
</feature>
<evidence type="ECO:0000313" key="8">
    <source>
        <dbReference type="Proteomes" id="UP001595872"/>
    </source>
</evidence>
<protein>
    <submittedName>
        <fullName evidence="7">RNA polymerase sigma factor</fullName>
    </submittedName>
</protein>
<proteinExistence type="inferred from homology"/>
<dbReference type="InterPro" id="IPR013325">
    <property type="entry name" value="RNA_pol_sigma_r2"/>
</dbReference>
<reference evidence="8" key="1">
    <citation type="journal article" date="2019" name="Int. J. Syst. Evol. Microbiol.">
        <title>The Global Catalogue of Microorganisms (GCM) 10K type strain sequencing project: providing services to taxonomists for standard genome sequencing and annotation.</title>
        <authorList>
            <consortium name="The Broad Institute Genomics Platform"/>
            <consortium name="The Broad Institute Genome Sequencing Center for Infectious Disease"/>
            <person name="Wu L."/>
            <person name="Ma J."/>
        </authorList>
    </citation>
    <scope>NUCLEOTIDE SEQUENCE [LARGE SCALE GENOMIC DNA]</scope>
    <source>
        <strain evidence="8">KLKA75</strain>
    </source>
</reference>
<dbReference type="Proteomes" id="UP001595872">
    <property type="component" value="Unassembled WGS sequence"/>
</dbReference>
<dbReference type="RefSeq" id="WP_378256547.1">
    <property type="nucleotide sequence ID" value="NZ_JBHSIT010000005.1"/>
</dbReference>
<keyword evidence="3" id="KW-0731">Sigma factor</keyword>
<keyword evidence="2" id="KW-0805">Transcription regulation</keyword>
<gene>
    <name evidence="7" type="ORF">ACFPCY_17945</name>
</gene>
<name>A0ABV9U0B4_9ACTN</name>
<dbReference type="Gene3D" id="1.10.1740.10">
    <property type="match status" value="1"/>
</dbReference>
<keyword evidence="4" id="KW-0804">Transcription</keyword>
<dbReference type="Gene3D" id="1.10.10.10">
    <property type="entry name" value="Winged helix-like DNA-binding domain superfamily/Winged helix DNA-binding domain"/>
    <property type="match status" value="1"/>
</dbReference>
<dbReference type="EMBL" id="JBHSIT010000005">
    <property type="protein sequence ID" value="MFC4909209.1"/>
    <property type="molecule type" value="Genomic_DNA"/>
</dbReference>
<evidence type="ECO:0000313" key="7">
    <source>
        <dbReference type="EMBL" id="MFC4909209.1"/>
    </source>
</evidence>
<dbReference type="Pfam" id="PF04542">
    <property type="entry name" value="Sigma70_r2"/>
    <property type="match status" value="1"/>
</dbReference>
<dbReference type="InterPro" id="IPR013324">
    <property type="entry name" value="RNA_pol_sigma_r3/r4-like"/>
</dbReference>
<dbReference type="InterPro" id="IPR036388">
    <property type="entry name" value="WH-like_DNA-bd_sf"/>
</dbReference>
<dbReference type="Pfam" id="PF08281">
    <property type="entry name" value="Sigma70_r4_2"/>
    <property type="match status" value="1"/>
</dbReference>
<dbReference type="InterPro" id="IPR014284">
    <property type="entry name" value="RNA_pol_sigma-70_dom"/>
</dbReference>
<dbReference type="PANTHER" id="PTHR43133:SF25">
    <property type="entry name" value="RNA POLYMERASE SIGMA FACTOR RFAY-RELATED"/>
    <property type="match status" value="1"/>
</dbReference>
<dbReference type="InterPro" id="IPR007627">
    <property type="entry name" value="RNA_pol_sigma70_r2"/>
</dbReference>
<dbReference type="CDD" id="cd06171">
    <property type="entry name" value="Sigma70_r4"/>
    <property type="match status" value="1"/>
</dbReference>
<comment type="caution">
    <text evidence="7">The sequence shown here is derived from an EMBL/GenBank/DDBJ whole genome shotgun (WGS) entry which is preliminary data.</text>
</comment>
<evidence type="ECO:0000256" key="2">
    <source>
        <dbReference type="ARBA" id="ARBA00023015"/>
    </source>
</evidence>
<sequence>MRYVPTGPEPTDAELWRQAVEGDAEGFGVLFDRHSRAVYNHCFRRIGDWSVADDLTSVVFLEAWRRRAEIRLDGDSALPWLLGVAANVARNRNRAMRRHREALARIPARPDAPDHADDVAERLDAEQAMARLLRLVKKLSRDDQDVLALCAGDGLSYAQAAVALGVPVGTVRSRLSRAKSRLRELLANEYPARPSGERLPTLNPTQEEL</sequence>